<reference evidence="1" key="1">
    <citation type="submission" date="2022-10" db="EMBL/GenBank/DDBJ databases">
        <title>Culturing micro-colonial fungi from biological soil crusts in the Mojave desert and describing Neophaeococcomyces mojavensis, and introducing the new genera and species Taxawa tesnikishii.</title>
        <authorList>
            <person name="Kurbessoian T."/>
            <person name="Stajich J.E."/>
        </authorList>
    </citation>
    <scope>NUCLEOTIDE SEQUENCE</scope>
    <source>
        <strain evidence="1">JES_112</strain>
    </source>
</reference>
<evidence type="ECO:0000313" key="2">
    <source>
        <dbReference type="Proteomes" id="UP001172386"/>
    </source>
</evidence>
<comment type="caution">
    <text evidence="1">The sequence shown here is derived from an EMBL/GenBank/DDBJ whole genome shotgun (WGS) entry which is preliminary data.</text>
</comment>
<name>A0ACC3AKG9_9EURO</name>
<gene>
    <name evidence="1" type="ORF">H2198_000424</name>
</gene>
<sequence length="376" mass="40038">MSQQPIRLGFVGISAGGSWATRSHLPYINSQTNTAGYKVVALQNRSKESAEKAASTNNLPSVVCYDSSAALAADPNVDIVAVSINVPSHFDAIEPALKAKKDIFVEWPLARNLEEAKYLVSLAEENGVRTMVGLQARQNPSIIKAKEMVEAGELGDILGTTMTGYGMISGETSSQDFSYGFPVEAGANLLTIPAGHAMDAMCWVLGEMSDLQASLANMRPTFGLTDASGNIVGEGKKTAHDMIAVIGHLVRGGGVVSVSYKGGMNPISGAPNFSWVINGTKGTLSLEGGMGHIQMWQPKIGFVKQDGKLEDVVVEPVGTEYSYTGGNFSYAVGKAWEAFAGKGDGTVTTFRDALLRHRMLDAIYRSDKNGTRESYI</sequence>
<dbReference type="EMBL" id="JAPDRQ010000004">
    <property type="protein sequence ID" value="KAJ9664206.1"/>
    <property type="molecule type" value="Genomic_DNA"/>
</dbReference>
<proteinExistence type="predicted"/>
<dbReference type="Proteomes" id="UP001172386">
    <property type="component" value="Unassembled WGS sequence"/>
</dbReference>
<protein>
    <submittedName>
        <fullName evidence="1">Uncharacterized protein</fullName>
    </submittedName>
</protein>
<organism evidence="1 2">
    <name type="scientific">Neophaeococcomyces mojaviensis</name>
    <dbReference type="NCBI Taxonomy" id="3383035"/>
    <lineage>
        <taxon>Eukaryota</taxon>
        <taxon>Fungi</taxon>
        <taxon>Dikarya</taxon>
        <taxon>Ascomycota</taxon>
        <taxon>Pezizomycotina</taxon>
        <taxon>Eurotiomycetes</taxon>
        <taxon>Chaetothyriomycetidae</taxon>
        <taxon>Chaetothyriales</taxon>
        <taxon>Chaetothyriales incertae sedis</taxon>
        <taxon>Neophaeococcomyces</taxon>
    </lineage>
</organism>
<evidence type="ECO:0000313" key="1">
    <source>
        <dbReference type="EMBL" id="KAJ9664206.1"/>
    </source>
</evidence>
<keyword evidence="2" id="KW-1185">Reference proteome</keyword>
<accession>A0ACC3AKG9</accession>